<evidence type="ECO:0000256" key="4">
    <source>
        <dbReference type="ARBA" id="ARBA00035497"/>
    </source>
</evidence>
<evidence type="ECO:0000313" key="7">
    <source>
        <dbReference type="Proteomes" id="UP000177853"/>
    </source>
</evidence>
<gene>
    <name evidence="6" type="ORF">A3H01_00490</name>
</gene>
<organism evidence="6 7">
    <name type="scientific">Candidatus Wildermuthbacteria bacterium RIFCSPLOWO2_12_FULL_40_9</name>
    <dbReference type="NCBI Taxonomy" id="1802467"/>
    <lineage>
        <taxon>Bacteria</taxon>
        <taxon>Candidatus Wildermuthiibacteriota</taxon>
    </lineage>
</organism>
<dbReference type="EMBL" id="MHUM01000028">
    <property type="protein sequence ID" value="OHA76457.1"/>
    <property type="molecule type" value="Genomic_DNA"/>
</dbReference>
<feature type="compositionally biased region" description="Basic residues" evidence="5">
    <location>
        <begin position="7"/>
        <end position="23"/>
    </location>
</feature>
<feature type="region of interest" description="Disordered" evidence="5">
    <location>
        <begin position="1"/>
        <end position="44"/>
    </location>
</feature>
<sequence>MQLHQLKPIHKNRKSKRVGRGGKRGTYSSRGMKGQKSRAGRKFQPIVRELIKRYPKLRGYRFKPQEGKFAIVNTADLEKKFQTGEKVSPKTLLEKGLIEKFKNKMP</sequence>
<evidence type="ECO:0000313" key="6">
    <source>
        <dbReference type="EMBL" id="OHA76457.1"/>
    </source>
</evidence>
<protein>
    <recommendedName>
        <fullName evidence="4">50S ribosomal protein L15</fullName>
    </recommendedName>
</protein>
<dbReference type="InterPro" id="IPR036227">
    <property type="entry name" value="Ribosomal_uL15/eL18_sf"/>
</dbReference>
<dbReference type="AlphaFoldDB" id="A0A1G2RUG4"/>
<comment type="similarity">
    <text evidence="1">Belongs to the universal ribosomal protein uL15 family.</text>
</comment>
<accession>A0A1G2RUG4</accession>
<evidence type="ECO:0000256" key="1">
    <source>
        <dbReference type="ARBA" id="ARBA00007320"/>
    </source>
</evidence>
<dbReference type="SUPFAM" id="SSF52080">
    <property type="entry name" value="Ribosomal proteins L15p and L18e"/>
    <property type="match status" value="1"/>
</dbReference>
<keyword evidence="2 6" id="KW-0689">Ribosomal protein</keyword>
<evidence type="ECO:0000256" key="2">
    <source>
        <dbReference type="ARBA" id="ARBA00022980"/>
    </source>
</evidence>
<dbReference type="GO" id="GO:0022625">
    <property type="term" value="C:cytosolic large ribosomal subunit"/>
    <property type="evidence" value="ECO:0007669"/>
    <property type="project" value="TreeGrafter"/>
</dbReference>
<dbReference type="InterPro" id="IPR005749">
    <property type="entry name" value="Ribosomal_uL15_bac-type"/>
</dbReference>
<proteinExistence type="inferred from homology"/>
<feature type="non-terminal residue" evidence="6">
    <location>
        <position position="106"/>
    </location>
</feature>
<dbReference type="Proteomes" id="UP000177853">
    <property type="component" value="Unassembled WGS sequence"/>
</dbReference>
<reference evidence="6 7" key="1">
    <citation type="journal article" date="2016" name="Nat. Commun.">
        <title>Thousands of microbial genomes shed light on interconnected biogeochemical processes in an aquifer system.</title>
        <authorList>
            <person name="Anantharaman K."/>
            <person name="Brown C.T."/>
            <person name="Hug L.A."/>
            <person name="Sharon I."/>
            <person name="Castelle C.J."/>
            <person name="Probst A.J."/>
            <person name="Thomas B.C."/>
            <person name="Singh A."/>
            <person name="Wilkins M.J."/>
            <person name="Karaoz U."/>
            <person name="Brodie E.L."/>
            <person name="Williams K.H."/>
            <person name="Hubbard S.S."/>
            <person name="Banfield J.F."/>
        </authorList>
    </citation>
    <scope>NUCLEOTIDE SEQUENCE [LARGE SCALE GENOMIC DNA]</scope>
</reference>
<dbReference type="PANTHER" id="PTHR12934">
    <property type="entry name" value="50S RIBOSOMAL PROTEIN L15"/>
    <property type="match status" value="1"/>
</dbReference>
<evidence type="ECO:0000256" key="3">
    <source>
        <dbReference type="ARBA" id="ARBA00023274"/>
    </source>
</evidence>
<dbReference type="GO" id="GO:0003735">
    <property type="term" value="F:structural constituent of ribosome"/>
    <property type="evidence" value="ECO:0007669"/>
    <property type="project" value="InterPro"/>
</dbReference>
<dbReference type="PANTHER" id="PTHR12934:SF11">
    <property type="entry name" value="LARGE RIBOSOMAL SUBUNIT PROTEIN UL15M"/>
    <property type="match status" value="1"/>
</dbReference>
<evidence type="ECO:0000256" key="5">
    <source>
        <dbReference type="SAM" id="MobiDB-lite"/>
    </source>
</evidence>
<keyword evidence="3" id="KW-0687">Ribonucleoprotein</keyword>
<name>A0A1G2RUG4_9BACT</name>
<dbReference type="GO" id="GO:0006412">
    <property type="term" value="P:translation"/>
    <property type="evidence" value="ECO:0007669"/>
    <property type="project" value="InterPro"/>
</dbReference>
<comment type="caution">
    <text evidence="6">The sequence shown here is derived from an EMBL/GenBank/DDBJ whole genome shotgun (WGS) entry which is preliminary data.</text>
</comment>